<dbReference type="EMBL" id="GBXM01036237">
    <property type="protein sequence ID" value="JAH72340.1"/>
    <property type="molecule type" value="Transcribed_RNA"/>
</dbReference>
<evidence type="ECO:0000313" key="1">
    <source>
        <dbReference type="EMBL" id="JAH72340.1"/>
    </source>
</evidence>
<accession>A0A0E9V4I6</accession>
<name>A0A0E9V4I6_ANGAN</name>
<organism evidence="1">
    <name type="scientific">Anguilla anguilla</name>
    <name type="common">European freshwater eel</name>
    <name type="synonym">Muraena anguilla</name>
    <dbReference type="NCBI Taxonomy" id="7936"/>
    <lineage>
        <taxon>Eukaryota</taxon>
        <taxon>Metazoa</taxon>
        <taxon>Chordata</taxon>
        <taxon>Craniata</taxon>
        <taxon>Vertebrata</taxon>
        <taxon>Euteleostomi</taxon>
        <taxon>Actinopterygii</taxon>
        <taxon>Neopterygii</taxon>
        <taxon>Teleostei</taxon>
        <taxon>Anguilliformes</taxon>
        <taxon>Anguillidae</taxon>
        <taxon>Anguilla</taxon>
    </lineage>
</organism>
<dbReference type="AlphaFoldDB" id="A0A0E9V4I6"/>
<sequence length="67" mass="7641">MALQPTSWLCGVGVSTWYCSTVLRLLCDVIDLHLLYVCQINVMYAHVESLTRKPGTDNRSPNLRREC</sequence>
<reference evidence="1" key="2">
    <citation type="journal article" date="2015" name="Fish Shellfish Immunol.">
        <title>Early steps in the European eel (Anguilla anguilla)-Vibrio vulnificus interaction in the gills: Role of the RtxA13 toxin.</title>
        <authorList>
            <person name="Callol A."/>
            <person name="Pajuelo D."/>
            <person name="Ebbesson L."/>
            <person name="Teles M."/>
            <person name="MacKenzie S."/>
            <person name="Amaro C."/>
        </authorList>
    </citation>
    <scope>NUCLEOTIDE SEQUENCE</scope>
</reference>
<proteinExistence type="predicted"/>
<protein>
    <submittedName>
        <fullName evidence="1">Uncharacterized protein</fullName>
    </submittedName>
</protein>
<reference evidence="1" key="1">
    <citation type="submission" date="2014-11" db="EMBL/GenBank/DDBJ databases">
        <authorList>
            <person name="Amaro Gonzalez C."/>
        </authorList>
    </citation>
    <scope>NUCLEOTIDE SEQUENCE</scope>
</reference>